<evidence type="ECO:0000313" key="3">
    <source>
        <dbReference type="Proteomes" id="UP000886721"/>
    </source>
</evidence>
<organism evidence="2 3">
    <name type="scientific">Candidatus Anaerostipes excrementavium</name>
    <dbReference type="NCBI Taxonomy" id="2838463"/>
    <lineage>
        <taxon>Bacteria</taxon>
        <taxon>Bacillati</taxon>
        <taxon>Bacillota</taxon>
        <taxon>Clostridia</taxon>
        <taxon>Lachnospirales</taxon>
        <taxon>Lachnospiraceae</taxon>
        <taxon>Anaerostipes</taxon>
    </lineage>
</organism>
<dbReference type="PANTHER" id="PTHR38664:SF1">
    <property type="entry name" value="SLR0058 PROTEIN"/>
    <property type="match status" value="1"/>
</dbReference>
<proteinExistence type="predicted"/>
<reference evidence="2" key="1">
    <citation type="journal article" date="2021" name="PeerJ">
        <title>Extensive microbial diversity within the chicken gut microbiome revealed by metagenomics and culture.</title>
        <authorList>
            <person name="Gilroy R."/>
            <person name="Ravi A."/>
            <person name="Getino M."/>
            <person name="Pursley I."/>
            <person name="Horton D.L."/>
            <person name="Alikhan N.F."/>
            <person name="Baker D."/>
            <person name="Gharbi K."/>
            <person name="Hall N."/>
            <person name="Watson M."/>
            <person name="Adriaenssens E.M."/>
            <person name="Foster-Nyarko E."/>
            <person name="Jarju S."/>
            <person name="Secka A."/>
            <person name="Antonio M."/>
            <person name="Oren A."/>
            <person name="Chaudhuri R.R."/>
            <person name="La Ragione R."/>
            <person name="Hildebrand F."/>
            <person name="Pallen M.J."/>
        </authorList>
    </citation>
    <scope>NUCLEOTIDE SEQUENCE</scope>
    <source>
        <strain evidence="2">CHK191-13928</strain>
    </source>
</reference>
<dbReference type="EMBL" id="DXEM01000004">
    <property type="protein sequence ID" value="HIX66725.1"/>
    <property type="molecule type" value="Genomic_DNA"/>
</dbReference>
<keyword evidence="1" id="KW-0175">Coiled coil</keyword>
<dbReference type="Proteomes" id="UP000886721">
    <property type="component" value="Unassembled WGS sequence"/>
</dbReference>
<comment type="caution">
    <text evidence="2">The sequence shown here is derived from an EMBL/GenBank/DDBJ whole genome shotgun (WGS) entry which is preliminary data.</text>
</comment>
<dbReference type="InterPro" id="IPR008769">
    <property type="entry name" value="PhaF_PhaI"/>
</dbReference>
<accession>A0A9D1WVC2</accession>
<dbReference type="Pfam" id="PF05597">
    <property type="entry name" value="Phasin"/>
    <property type="match status" value="1"/>
</dbReference>
<evidence type="ECO:0000256" key="1">
    <source>
        <dbReference type="SAM" id="Coils"/>
    </source>
</evidence>
<dbReference type="PANTHER" id="PTHR38664">
    <property type="entry name" value="SLR0058 PROTEIN"/>
    <property type="match status" value="1"/>
</dbReference>
<reference evidence="2" key="2">
    <citation type="submission" date="2021-04" db="EMBL/GenBank/DDBJ databases">
        <authorList>
            <person name="Gilroy R."/>
        </authorList>
    </citation>
    <scope>NUCLEOTIDE SEQUENCE</scope>
    <source>
        <strain evidence="2">CHK191-13928</strain>
    </source>
</reference>
<protein>
    <submittedName>
        <fullName evidence="2">Phasin family protein</fullName>
    </submittedName>
</protein>
<dbReference type="AlphaFoldDB" id="A0A9D1WVC2"/>
<evidence type="ECO:0000313" key="2">
    <source>
        <dbReference type="EMBL" id="HIX66725.1"/>
    </source>
</evidence>
<feature type="coiled-coil region" evidence="1">
    <location>
        <begin position="78"/>
        <end position="105"/>
    </location>
</feature>
<sequence length="109" mass="11927">MEFGEGVRNIFLAGVGAAATTAETAKDIIDKLVEKGELTVEQGKVFNEELKHKAKEKVKDHVSVSVTKNFDDAFASVDKMSLEELKKLKERIAEAEAAKEEDSTDAEEA</sequence>
<gene>
    <name evidence="2" type="ORF">H9735_01215</name>
</gene>
<name>A0A9D1WVC2_9FIRM</name>